<reference evidence="10 11" key="1">
    <citation type="submission" date="2022-01" db="EMBL/GenBank/DDBJ databases">
        <authorList>
            <person name="Xiong W."/>
            <person name="Schranz E."/>
        </authorList>
    </citation>
    <scope>NUCLEOTIDE SEQUENCE [LARGE SCALE GENOMIC DNA]</scope>
</reference>
<comment type="caution">
    <text evidence="10">The sequence shown here is derived from an EMBL/GenBank/DDBJ whole genome shotgun (WGS) entry which is preliminary data.</text>
</comment>
<evidence type="ECO:0000259" key="9">
    <source>
        <dbReference type="PROSITE" id="PS50011"/>
    </source>
</evidence>
<feature type="binding site" evidence="6">
    <location>
        <position position="56"/>
    </location>
    <ligand>
        <name>ATP</name>
        <dbReference type="ChEBI" id="CHEBI:30616"/>
    </ligand>
</feature>
<proteinExistence type="inferred from homology"/>
<dbReference type="SMART" id="SM00220">
    <property type="entry name" value="S_TKc"/>
    <property type="match status" value="1"/>
</dbReference>
<dbReference type="InterPro" id="IPR000719">
    <property type="entry name" value="Prot_kinase_dom"/>
</dbReference>
<evidence type="ECO:0000313" key="10">
    <source>
        <dbReference type="EMBL" id="CAH1427546.1"/>
    </source>
</evidence>
<dbReference type="InterPro" id="IPR045272">
    <property type="entry name" value="ANXUR1/2-like"/>
</dbReference>
<dbReference type="InterPro" id="IPR001245">
    <property type="entry name" value="Ser-Thr/Tyr_kinase_cat_dom"/>
</dbReference>
<dbReference type="AlphaFoldDB" id="A0AAU9MPR3"/>
<dbReference type="InterPro" id="IPR017441">
    <property type="entry name" value="Protein_kinase_ATP_BS"/>
</dbReference>
<keyword evidence="1 7" id="KW-0723">Serine/threonine-protein kinase</keyword>
<sequence length="408" mass="46467">MMSARKQFEHLKIQLEAIRSATNNFAHDHLIGIGGYGKVYRGELILSKGHTTVAIKRLDRPFGEGDVEFWKEIKTLSLYSHENIVSLLGYCEDGGEKILVYEYSSKRSVESQLSSKNLSWTQRLKIAIGAARGLSYLHQGRILHRDIKSANILLDDSWTAKIKDLGLSKIGHDSKPHKLVLPHVIGSLGYIDPQYFETGILTKESDVYSFGVVLFEVLCGKLAIGKNYKHQPFPQWVGECYTKNNLDEIIYKDIKVEMNPRSLEEFTRIAYQCLRDFKQRPTMKEVLAKLESALDYQIIETTVGYQCLKRSREERPLMKEVVRILETALQFQVPPLPPPKHIPTSSPSSSKNGTNVSQLTDKRSLKTLHWEKTRATVGSIWDLPHKQGNLSRVPEIDKKKLESLFSEA</sequence>
<protein>
    <recommendedName>
        <fullName evidence="9">Protein kinase domain-containing protein</fullName>
    </recommendedName>
</protein>
<dbReference type="FunFam" id="3.30.200.20:FF:000039">
    <property type="entry name" value="receptor-like protein kinase FERONIA"/>
    <property type="match status" value="1"/>
</dbReference>
<accession>A0AAU9MPR3</accession>
<dbReference type="InterPro" id="IPR008271">
    <property type="entry name" value="Ser/Thr_kinase_AS"/>
</dbReference>
<evidence type="ECO:0000256" key="1">
    <source>
        <dbReference type="ARBA" id="ARBA00022527"/>
    </source>
</evidence>
<dbReference type="PANTHER" id="PTHR27003:SF467">
    <property type="entry name" value="PROTEIN KINASE DOMAIN-CONTAINING PROTEIN"/>
    <property type="match status" value="1"/>
</dbReference>
<keyword evidence="3 6" id="KW-0547">Nucleotide-binding</keyword>
<evidence type="ECO:0000256" key="8">
    <source>
        <dbReference type="SAM" id="MobiDB-lite"/>
    </source>
</evidence>
<keyword evidence="5 6" id="KW-0067">ATP-binding</keyword>
<keyword evidence="4" id="KW-0418">Kinase</keyword>
<dbReference type="InterPro" id="IPR011009">
    <property type="entry name" value="Kinase-like_dom_sf"/>
</dbReference>
<dbReference type="Proteomes" id="UP001157418">
    <property type="component" value="Unassembled WGS sequence"/>
</dbReference>
<comment type="similarity">
    <text evidence="7">Belongs to the protein kinase superfamily.</text>
</comment>
<keyword evidence="2" id="KW-0808">Transferase</keyword>
<dbReference type="Pfam" id="PF07714">
    <property type="entry name" value="PK_Tyr_Ser-Thr"/>
    <property type="match status" value="1"/>
</dbReference>
<evidence type="ECO:0000256" key="5">
    <source>
        <dbReference type="ARBA" id="ARBA00022840"/>
    </source>
</evidence>
<dbReference type="GO" id="GO:0005524">
    <property type="term" value="F:ATP binding"/>
    <property type="evidence" value="ECO:0007669"/>
    <property type="project" value="UniProtKB-UniRule"/>
</dbReference>
<evidence type="ECO:0000256" key="3">
    <source>
        <dbReference type="ARBA" id="ARBA00022741"/>
    </source>
</evidence>
<feature type="domain" description="Protein kinase" evidence="9">
    <location>
        <begin position="25"/>
        <end position="294"/>
    </location>
</feature>
<dbReference type="PROSITE" id="PS50011">
    <property type="entry name" value="PROTEIN_KINASE_DOM"/>
    <property type="match status" value="1"/>
</dbReference>
<dbReference type="SUPFAM" id="SSF56112">
    <property type="entry name" value="Protein kinase-like (PK-like)"/>
    <property type="match status" value="1"/>
</dbReference>
<keyword evidence="11" id="KW-1185">Reference proteome</keyword>
<feature type="region of interest" description="Disordered" evidence="8">
    <location>
        <begin position="334"/>
        <end position="358"/>
    </location>
</feature>
<evidence type="ECO:0000256" key="4">
    <source>
        <dbReference type="ARBA" id="ARBA00022777"/>
    </source>
</evidence>
<evidence type="ECO:0000313" key="11">
    <source>
        <dbReference type="Proteomes" id="UP001157418"/>
    </source>
</evidence>
<evidence type="ECO:0000256" key="7">
    <source>
        <dbReference type="RuleBase" id="RU000304"/>
    </source>
</evidence>
<organism evidence="10 11">
    <name type="scientific">Lactuca virosa</name>
    <dbReference type="NCBI Taxonomy" id="75947"/>
    <lineage>
        <taxon>Eukaryota</taxon>
        <taxon>Viridiplantae</taxon>
        <taxon>Streptophyta</taxon>
        <taxon>Embryophyta</taxon>
        <taxon>Tracheophyta</taxon>
        <taxon>Spermatophyta</taxon>
        <taxon>Magnoliopsida</taxon>
        <taxon>eudicotyledons</taxon>
        <taxon>Gunneridae</taxon>
        <taxon>Pentapetalae</taxon>
        <taxon>asterids</taxon>
        <taxon>campanulids</taxon>
        <taxon>Asterales</taxon>
        <taxon>Asteraceae</taxon>
        <taxon>Cichorioideae</taxon>
        <taxon>Cichorieae</taxon>
        <taxon>Lactucinae</taxon>
        <taxon>Lactuca</taxon>
    </lineage>
</organism>
<name>A0AAU9MPR3_9ASTR</name>
<gene>
    <name evidence="10" type="ORF">LVIROSA_LOCUS14544</name>
</gene>
<evidence type="ECO:0000256" key="6">
    <source>
        <dbReference type="PROSITE-ProRule" id="PRU10141"/>
    </source>
</evidence>
<dbReference type="GO" id="GO:0005886">
    <property type="term" value="C:plasma membrane"/>
    <property type="evidence" value="ECO:0007669"/>
    <property type="project" value="TreeGrafter"/>
</dbReference>
<dbReference type="PROSITE" id="PS00107">
    <property type="entry name" value="PROTEIN_KINASE_ATP"/>
    <property type="match status" value="1"/>
</dbReference>
<evidence type="ECO:0000256" key="2">
    <source>
        <dbReference type="ARBA" id="ARBA00022679"/>
    </source>
</evidence>
<dbReference type="Gene3D" id="1.10.510.10">
    <property type="entry name" value="Transferase(Phosphotransferase) domain 1"/>
    <property type="match status" value="1"/>
</dbReference>
<feature type="compositionally biased region" description="Polar residues" evidence="8">
    <location>
        <begin position="343"/>
        <end position="358"/>
    </location>
</feature>
<dbReference type="GO" id="GO:0004674">
    <property type="term" value="F:protein serine/threonine kinase activity"/>
    <property type="evidence" value="ECO:0007669"/>
    <property type="project" value="UniProtKB-KW"/>
</dbReference>
<dbReference type="EMBL" id="CAKMRJ010002223">
    <property type="protein sequence ID" value="CAH1427546.1"/>
    <property type="molecule type" value="Genomic_DNA"/>
</dbReference>
<dbReference type="PROSITE" id="PS00108">
    <property type="entry name" value="PROTEIN_KINASE_ST"/>
    <property type="match status" value="1"/>
</dbReference>
<dbReference type="PANTHER" id="PTHR27003">
    <property type="entry name" value="OS07G0166700 PROTEIN"/>
    <property type="match status" value="1"/>
</dbReference>
<dbReference type="GO" id="GO:0004714">
    <property type="term" value="F:transmembrane receptor protein tyrosine kinase activity"/>
    <property type="evidence" value="ECO:0007669"/>
    <property type="project" value="InterPro"/>
</dbReference>
<dbReference type="Gene3D" id="3.30.200.20">
    <property type="entry name" value="Phosphorylase Kinase, domain 1"/>
    <property type="match status" value="1"/>
</dbReference>
<dbReference type="GO" id="GO:0009506">
    <property type="term" value="C:plasmodesma"/>
    <property type="evidence" value="ECO:0007669"/>
    <property type="project" value="TreeGrafter"/>
</dbReference>